<comment type="similarity">
    <text evidence="1">Belongs to the UPF0696 family.</text>
</comment>
<dbReference type="InterPro" id="IPR015034">
    <property type="entry name" value="Bles03"/>
</dbReference>
<evidence type="ECO:0008006" key="4">
    <source>
        <dbReference type="Google" id="ProtNLM"/>
    </source>
</evidence>
<proteinExistence type="inferred from homology"/>
<name>A0A9P6VFZ9_9HELO</name>
<evidence type="ECO:0000313" key="3">
    <source>
        <dbReference type="Proteomes" id="UP000785200"/>
    </source>
</evidence>
<reference evidence="2" key="1">
    <citation type="submission" date="2019-07" db="EMBL/GenBank/DDBJ databases">
        <title>Hyphodiscus hymeniophilus genome sequencing and assembly.</title>
        <authorList>
            <person name="Kramer G."/>
            <person name="Nodwell J."/>
        </authorList>
    </citation>
    <scope>NUCLEOTIDE SEQUENCE</scope>
    <source>
        <strain evidence="2">ATCC 34498</strain>
    </source>
</reference>
<dbReference type="SUPFAM" id="SSF55418">
    <property type="entry name" value="eIF4e-like"/>
    <property type="match status" value="1"/>
</dbReference>
<dbReference type="Proteomes" id="UP000785200">
    <property type="component" value="Unassembled WGS sequence"/>
</dbReference>
<evidence type="ECO:0000256" key="1">
    <source>
        <dbReference type="ARBA" id="ARBA00010568"/>
    </source>
</evidence>
<keyword evidence="3" id="KW-1185">Reference proteome</keyword>
<gene>
    <name evidence="2" type="ORF">D0Z07_6932</name>
</gene>
<dbReference type="PANTHER" id="PTHR31977:SF1">
    <property type="entry name" value="UPF0696 PROTEIN C11ORF68"/>
    <property type="match status" value="1"/>
</dbReference>
<dbReference type="PANTHER" id="PTHR31977">
    <property type="entry name" value="UPF0696 PROTEIN C11ORF68"/>
    <property type="match status" value="1"/>
</dbReference>
<sequence>MAVGKGIKTALPQYDDSGCSGYLSDESDFYGDEATVKDLSYRAAAFSPDEWWANKTPSLTEIANAGLSGKPKEATATLYNPYQGRRYADCARQLEESVEDFLARLPPATTRVSSTTPYVPWIYIANPYRKAPALRQGENVEKELEEGPPVENRDLKKFETMGKSLLEELSGIKHAIEERKAGQSKASITKAVNVEKERIIRKWMMFCPPQEVNAVWSVVARATAQNDLGIVAKVAPDNGRGDVRLICIYTKDFNDIEDVTRVLGKMKNIGLFESKDVLYYKCDAYTYLNLTSKNPYNIKASLYNSKDILAGKAGSKGQNKLDELLYKRKEHNGDWRELDRW</sequence>
<dbReference type="Gene3D" id="3.30.760.10">
    <property type="entry name" value="RNA Cap, Translation Initiation Factor Eif4e"/>
    <property type="match status" value="1"/>
</dbReference>
<organism evidence="2 3">
    <name type="scientific">Hyphodiscus hymeniophilus</name>
    <dbReference type="NCBI Taxonomy" id="353542"/>
    <lineage>
        <taxon>Eukaryota</taxon>
        <taxon>Fungi</taxon>
        <taxon>Dikarya</taxon>
        <taxon>Ascomycota</taxon>
        <taxon>Pezizomycotina</taxon>
        <taxon>Leotiomycetes</taxon>
        <taxon>Helotiales</taxon>
        <taxon>Hyphodiscaceae</taxon>
        <taxon>Hyphodiscus</taxon>
    </lineage>
</organism>
<dbReference type="OrthoDB" id="10067381at2759"/>
<evidence type="ECO:0000313" key="2">
    <source>
        <dbReference type="EMBL" id="KAG0647124.1"/>
    </source>
</evidence>
<accession>A0A9P6VFZ9</accession>
<dbReference type="InterPro" id="IPR023398">
    <property type="entry name" value="TIF_eIF4e-like"/>
</dbReference>
<dbReference type="Pfam" id="PF08939">
    <property type="entry name" value="Bles03"/>
    <property type="match status" value="1"/>
</dbReference>
<comment type="caution">
    <text evidence="2">The sequence shown here is derived from an EMBL/GenBank/DDBJ whole genome shotgun (WGS) entry which is preliminary data.</text>
</comment>
<dbReference type="EMBL" id="VNKQ01000013">
    <property type="protein sequence ID" value="KAG0647124.1"/>
    <property type="molecule type" value="Genomic_DNA"/>
</dbReference>
<dbReference type="AlphaFoldDB" id="A0A9P6VFZ9"/>
<protein>
    <recommendedName>
        <fullName evidence="4">DUF1917-domain-containing protein</fullName>
    </recommendedName>
</protein>